<name>A0AA85J0X0_TRIRE</name>
<feature type="region of interest" description="Disordered" evidence="1">
    <location>
        <begin position="353"/>
        <end position="445"/>
    </location>
</feature>
<evidence type="ECO:0000313" key="3">
    <source>
        <dbReference type="WBParaSite" id="TREG1_136270.1"/>
    </source>
</evidence>
<dbReference type="AlphaFoldDB" id="A0AA85J0X0"/>
<organism evidence="2 3">
    <name type="scientific">Trichobilharzia regenti</name>
    <name type="common">Nasal bird schistosome</name>
    <dbReference type="NCBI Taxonomy" id="157069"/>
    <lineage>
        <taxon>Eukaryota</taxon>
        <taxon>Metazoa</taxon>
        <taxon>Spiralia</taxon>
        <taxon>Lophotrochozoa</taxon>
        <taxon>Platyhelminthes</taxon>
        <taxon>Trematoda</taxon>
        <taxon>Digenea</taxon>
        <taxon>Strigeidida</taxon>
        <taxon>Schistosomatoidea</taxon>
        <taxon>Schistosomatidae</taxon>
        <taxon>Trichobilharzia</taxon>
    </lineage>
</organism>
<dbReference type="Pfam" id="PF21030">
    <property type="entry name" value="WDR93"/>
    <property type="match status" value="1"/>
</dbReference>
<keyword evidence="2" id="KW-1185">Reference proteome</keyword>
<feature type="compositionally biased region" description="Basic residues" evidence="1">
    <location>
        <begin position="367"/>
        <end position="379"/>
    </location>
</feature>
<evidence type="ECO:0000313" key="2">
    <source>
        <dbReference type="Proteomes" id="UP000050795"/>
    </source>
</evidence>
<sequence>MSERGLLHYSISPMDSSLLCETSTADPNSTYDDLPMPYRMLDKMLQEIFDDIWATIESREHHKNKAFSLKQSKRQELDESLNSIEGVHLYSVVGEYLFKIYENQISVYNVDSLQFISEWMYTNEFSGYSSIRTFKTIELSKNIIFQVLIDDSGQTTMLMFVEGLFILVKPITSSSISSSVESQPYHALNGKISPCGQFYVSLNEDSVNSKVWLEVYRLPVDIWMKEVSPIIQEFQNARTSTLDDEVGSIKEMAVNLNERKVYYESHLQVSSPILAGRIRYPNLPSGPACKSIAVALKQVNEKTGLLNYSNFSTHLYTDAISEASSSSRNRRRTANVITTQGVVNSFELVKLVNEPPTETNSPVQTKRQPRNAKSSKRKPAGKDNSATTVQQSTGGGTGGGRKKKGDKNQSTSEIVEPAVNKESDSSNNNNNNNENNNINKKHENEQAIETVIKTLTSEETEQIDEDVNRTQQFEEIRKQLVNELNETKPKSYPYFEFLPVNLNTDSRNQETSLSSKNVASSSSVCVYWSGSCQLFFYFLDKFTKAGEGVPEEVAYFGSCITHISVKPFIMNSVNTGSSRDQPSNRANLISPENYYLLVGLQSGIVVIKQLQSNRYLPIAQTSLRPIIDVGLKSDINSINLITACCLKKKGGMPSEMEESLKMYNKYTFDIYNLEKSQFDWKRSNVMRLNNFRYRAITVLNTDDNFTIFVCLMSTNDLLIFPLNSTLHDNQEDKLNQPLMNISMKINRFIRQIRVQTLPNPYEINLNTGTVSLFPEVNEKWIDNAELFNQLWLTSVRRISDRDINDDDLATGRLMNDEGEKDMSNVYHLWIRGTKMDEDKIQTKLFRTTLNFPRSESLDHPFEMNIEEANEDLYSQPIQIHSNKLLQCRNCNKDARRQRFQRIWENLISESVY</sequence>
<feature type="compositionally biased region" description="Low complexity" evidence="1">
    <location>
        <begin position="425"/>
        <end position="438"/>
    </location>
</feature>
<reference evidence="3" key="2">
    <citation type="submission" date="2023-11" db="UniProtKB">
        <authorList>
            <consortium name="WormBaseParasite"/>
        </authorList>
    </citation>
    <scope>IDENTIFICATION</scope>
</reference>
<accession>A0AA85J0X0</accession>
<dbReference type="InterPro" id="IPR049547">
    <property type="entry name" value="WDR93_beta-prop"/>
</dbReference>
<dbReference type="Proteomes" id="UP000050795">
    <property type="component" value="Unassembled WGS sequence"/>
</dbReference>
<reference evidence="2" key="1">
    <citation type="submission" date="2022-06" db="EMBL/GenBank/DDBJ databases">
        <authorList>
            <person name="Berger JAMES D."/>
            <person name="Berger JAMES D."/>
        </authorList>
    </citation>
    <scope>NUCLEOTIDE SEQUENCE [LARGE SCALE GENOMIC DNA]</scope>
</reference>
<evidence type="ECO:0000256" key="1">
    <source>
        <dbReference type="SAM" id="MobiDB-lite"/>
    </source>
</evidence>
<protein>
    <submittedName>
        <fullName evidence="3">Uncharacterized protein</fullName>
    </submittedName>
</protein>
<proteinExistence type="predicted"/>
<feature type="compositionally biased region" description="Polar residues" evidence="1">
    <location>
        <begin position="356"/>
        <end position="366"/>
    </location>
</feature>
<dbReference type="WBParaSite" id="TREG1_136270.1">
    <property type="protein sequence ID" value="TREG1_136270.1"/>
    <property type="gene ID" value="TREG1_136270"/>
</dbReference>